<name>A0A194S4H4_RHOGW</name>
<dbReference type="GeneID" id="28979464"/>
<reference evidence="3 4" key="1">
    <citation type="journal article" date="2015" name="Front. Microbiol.">
        <title>Genome sequence of the plant growth promoting endophytic yeast Rhodotorula graminis WP1.</title>
        <authorList>
            <person name="Firrincieli A."/>
            <person name="Otillar R."/>
            <person name="Salamov A."/>
            <person name="Schmutz J."/>
            <person name="Khan Z."/>
            <person name="Redman R.S."/>
            <person name="Fleck N.D."/>
            <person name="Lindquist E."/>
            <person name="Grigoriev I.V."/>
            <person name="Doty S.L."/>
        </authorList>
    </citation>
    <scope>NUCLEOTIDE SEQUENCE [LARGE SCALE GENOMIC DNA]</scope>
    <source>
        <strain evidence="3 4">WP1</strain>
    </source>
</reference>
<sequence>MRKGRAALMGKAVGYGIIGSVFGTWIGVQTGKSAANTLLDKSGRREAIDQATTRGIERAADELSKTMGGKVEVRRSMNGGGRMVNPAGARSGASGDETLGQNDDGEGIGYGEPGREMTQEPMNLDGVGYSDRAPPQDQLPSRLSDSTIAAATSSSSSSSSSSPSRWDELRRSRAAPPSRWDALREQNARTGMPRGGPSDDGNGYERELMDPAARDAADERARKQREFDALFAQEASGGDDSLEERRA</sequence>
<dbReference type="AlphaFoldDB" id="A0A194S4H4"/>
<feature type="transmembrane region" description="Helical" evidence="2">
    <location>
        <begin position="12"/>
        <end position="28"/>
    </location>
</feature>
<dbReference type="EMBL" id="KQ474080">
    <property type="protein sequence ID" value="KPV74321.1"/>
    <property type="molecule type" value="Genomic_DNA"/>
</dbReference>
<dbReference type="RefSeq" id="XP_018270370.1">
    <property type="nucleotide sequence ID" value="XM_018419017.1"/>
</dbReference>
<feature type="compositionally biased region" description="Basic and acidic residues" evidence="1">
    <location>
        <begin position="203"/>
        <end position="228"/>
    </location>
</feature>
<dbReference type="OrthoDB" id="2536855at2759"/>
<evidence type="ECO:0000313" key="3">
    <source>
        <dbReference type="EMBL" id="KPV74321.1"/>
    </source>
</evidence>
<feature type="compositionally biased region" description="Polar residues" evidence="1">
    <location>
        <begin position="138"/>
        <end position="152"/>
    </location>
</feature>
<dbReference type="OMA" id="MSARDNQ"/>
<dbReference type="Proteomes" id="UP000053890">
    <property type="component" value="Unassembled WGS sequence"/>
</dbReference>
<protein>
    <submittedName>
        <fullName evidence="3">Uncharacterized protein</fullName>
    </submittedName>
</protein>
<gene>
    <name evidence="3" type="ORF">RHOBADRAFT_66586</name>
</gene>
<evidence type="ECO:0000313" key="4">
    <source>
        <dbReference type="Proteomes" id="UP000053890"/>
    </source>
</evidence>
<feature type="compositionally biased region" description="Low complexity" evidence="1">
    <location>
        <begin position="153"/>
        <end position="164"/>
    </location>
</feature>
<organism evidence="3 4">
    <name type="scientific">Rhodotorula graminis (strain WP1)</name>
    <dbReference type="NCBI Taxonomy" id="578459"/>
    <lineage>
        <taxon>Eukaryota</taxon>
        <taxon>Fungi</taxon>
        <taxon>Dikarya</taxon>
        <taxon>Basidiomycota</taxon>
        <taxon>Pucciniomycotina</taxon>
        <taxon>Microbotryomycetes</taxon>
        <taxon>Sporidiobolales</taxon>
        <taxon>Sporidiobolaceae</taxon>
        <taxon>Rhodotorula</taxon>
    </lineage>
</organism>
<keyword evidence="2" id="KW-1133">Transmembrane helix</keyword>
<evidence type="ECO:0000256" key="1">
    <source>
        <dbReference type="SAM" id="MobiDB-lite"/>
    </source>
</evidence>
<keyword evidence="2" id="KW-0472">Membrane</keyword>
<accession>A0A194S4H4</accession>
<evidence type="ECO:0000256" key="2">
    <source>
        <dbReference type="SAM" id="Phobius"/>
    </source>
</evidence>
<feature type="region of interest" description="Disordered" evidence="1">
    <location>
        <begin position="75"/>
        <end position="247"/>
    </location>
</feature>
<keyword evidence="4" id="KW-1185">Reference proteome</keyword>
<keyword evidence="2" id="KW-0812">Transmembrane</keyword>
<proteinExistence type="predicted"/>